<evidence type="ECO:0000313" key="2">
    <source>
        <dbReference type="EMBL" id="CUM84142.1"/>
    </source>
</evidence>
<feature type="domain" description="IrrE N-terminal-like" evidence="1">
    <location>
        <begin position="105"/>
        <end position="212"/>
    </location>
</feature>
<proteinExistence type="predicted"/>
<dbReference type="OrthoDB" id="581382at2"/>
<accession>A0A173S1G1</accession>
<dbReference type="RefSeq" id="WP_055185425.1">
    <property type="nucleotide sequence ID" value="NZ_CYXN01000003.1"/>
</dbReference>
<dbReference type="AlphaFoldDB" id="A0A173S1G1"/>
<dbReference type="Pfam" id="PF06114">
    <property type="entry name" value="Peptidase_M78"/>
    <property type="match status" value="1"/>
</dbReference>
<evidence type="ECO:0000313" key="3">
    <source>
        <dbReference type="Proteomes" id="UP000095649"/>
    </source>
</evidence>
<dbReference type="Proteomes" id="UP000095649">
    <property type="component" value="Unassembled WGS sequence"/>
</dbReference>
<evidence type="ECO:0000259" key="1">
    <source>
        <dbReference type="Pfam" id="PF06114"/>
    </source>
</evidence>
<dbReference type="EMBL" id="CYXN01000003">
    <property type="protein sequence ID" value="CUM84142.1"/>
    <property type="molecule type" value="Genomic_DNA"/>
</dbReference>
<dbReference type="PANTHER" id="PTHR43236">
    <property type="entry name" value="ANTITOXIN HIGA1"/>
    <property type="match status" value="1"/>
</dbReference>
<organism evidence="2 3">
    <name type="scientific">Faecalibacterium prausnitzii</name>
    <dbReference type="NCBI Taxonomy" id="853"/>
    <lineage>
        <taxon>Bacteria</taxon>
        <taxon>Bacillati</taxon>
        <taxon>Bacillota</taxon>
        <taxon>Clostridia</taxon>
        <taxon>Eubacteriales</taxon>
        <taxon>Oscillospiraceae</taxon>
        <taxon>Faecalibacterium</taxon>
    </lineage>
</organism>
<dbReference type="InterPro" id="IPR010359">
    <property type="entry name" value="IrrE_HExxH"/>
</dbReference>
<sequence length="235" mass="26142">MARYLSRADLSRIAGKYIDQYYTSFGISKDAPEPIDPERLASAVLGLNVKMLPLCSDGSILGLTVFQRCGFTVTLGDGTKLVEIFMPKDVVIDSALAADRCTGCRNFTIAHEAAHHILADLFPNDYGKAVMCRGHIAYRERSGQPSWEEWQANTLAAELLMPTFLVNAEIERAALRLPNGILYKSASDPNYEKILEMAARMGVSWSAIRIRLQQMQVIKGKPIHCHPLDIIRFGE</sequence>
<gene>
    <name evidence="2" type="ORF">ERS852582_00793</name>
</gene>
<dbReference type="InterPro" id="IPR052345">
    <property type="entry name" value="Rad_response_metalloprotease"/>
</dbReference>
<dbReference type="Gene3D" id="1.10.10.2910">
    <property type="match status" value="1"/>
</dbReference>
<reference evidence="2 3" key="1">
    <citation type="submission" date="2015-09" db="EMBL/GenBank/DDBJ databases">
        <authorList>
            <consortium name="Pathogen Informatics"/>
        </authorList>
    </citation>
    <scope>NUCLEOTIDE SEQUENCE [LARGE SCALE GENOMIC DNA]</scope>
    <source>
        <strain evidence="2 3">2789STDY5834970</strain>
    </source>
</reference>
<dbReference type="PANTHER" id="PTHR43236:SF2">
    <property type="entry name" value="BLL0069 PROTEIN"/>
    <property type="match status" value="1"/>
</dbReference>
<name>A0A173S1G1_9FIRM</name>
<protein>
    <submittedName>
        <fullName evidence="2">Domain of uncharacterized function (DUF955)</fullName>
    </submittedName>
</protein>